<comment type="caution">
    <text evidence="3">The sequence shown here is derived from an EMBL/GenBank/DDBJ whole genome shotgun (WGS) entry which is preliminary data.</text>
</comment>
<organism evidence="3 4">
    <name type="scientific">Saccharopolyspora spinosa</name>
    <dbReference type="NCBI Taxonomy" id="60894"/>
    <lineage>
        <taxon>Bacteria</taxon>
        <taxon>Bacillati</taxon>
        <taxon>Actinomycetota</taxon>
        <taxon>Actinomycetes</taxon>
        <taxon>Pseudonocardiales</taxon>
        <taxon>Pseudonocardiaceae</taxon>
        <taxon>Saccharopolyspora</taxon>
    </lineage>
</organism>
<dbReference type="PANTHER" id="PTHR43377">
    <property type="entry name" value="BILIVERDIN REDUCTASE A"/>
    <property type="match status" value="1"/>
</dbReference>
<gene>
    <name evidence="3" type="ORF">A8926_6596</name>
</gene>
<dbReference type="InterPro" id="IPR000683">
    <property type="entry name" value="Gfo/Idh/MocA-like_OxRdtase_N"/>
</dbReference>
<dbReference type="EMBL" id="PJNB01000001">
    <property type="protein sequence ID" value="PKW18505.1"/>
    <property type="molecule type" value="Genomic_DNA"/>
</dbReference>
<accession>A0A2N3Y6L3</accession>
<evidence type="ECO:0000259" key="2">
    <source>
        <dbReference type="Pfam" id="PF22725"/>
    </source>
</evidence>
<dbReference type="STRING" id="994479.GCA_000194155_03145"/>
<dbReference type="Gene3D" id="3.40.50.720">
    <property type="entry name" value="NAD(P)-binding Rossmann-like Domain"/>
    <property type="match status" value="1"/>
</dbReference>
<dbReference type="SUPFAM" id="SSF55347">
    <property type="entry name" value="Glyceraldehyde-3-phosphate dehydrogenase-like, C-terminal domain"/>
    <property type="match status" value="1"/>
</dbReference>
<feature type="domain" description="GFO/IDH/MocA-like oxidoreductase" evidence="2">
    <location>
        <begin position="134"/>
        <end position="254"/>
    </location>
</feature>
<sequence>MTNRPFRWSLVGASDIARAFVGPAISAQPDAAVVSVVSGDLARAQDVAAPFGARGHDELTVALSDPDVDAVYISSINSAHHDQALAAIAAGKHVLCEKPLALTVAEAQELVDAAEKAGVVFATNHHMRNSVPHRLIRDAIAAGDIGEPVAVNVRNAIRLPPAARRWRTTDSAAGAGVALDLTVHDADCLRFVLNADPLTVVAHTSSGHMTRVGIDETISGSAEFVSGVHASFVESFVTGHAPTCLEVFGTEGALIGTGIQSMSPVGTLTHVGPAGSRKIDLGTREDLYVVGVRRFIEAVRGEAEPPASGQDGVWSLAFARAALEAARTGHRQTVGQAR</sequence>
<evidence type="ECO:0000313" key="4">
    <source>
        <dbReference type="Proteomes" id="UP000233786"/>
    </source>
</evidence>
<evidence type="ECO:0000313" key="3">
    <source>
        <dbReference type="EMBL" id="PKW18505.1"/>
    </source>
</evidence>
<dbReference type="SUPFAM" id="SSF51735">
    <property type="entry name" value="NAD(P)-binding Rossmann-fold domains"/>
    <property type="match status" value="1"/>
</dbReference>
<evidence type="ECO:0000259" key="1">
    <source>
        <dbReference type="Pfam" id="PF01408"/>
    </source>
</evidence>
<dbReference type="Proteomes" id="UP000233786">
    <property type="component" value="Unassembled WGS sequence"/>
</dbReference>
<dbReference type="GO" id="GO:0000166">
    <property type="term" value="F:nucleotide binding"/>
    <property type="evidence" value="ECO:0007669"/>
    <property type="project" value="InterPro"/>
</dbReference>
<dbReference type="InterPro" id="IPR036291">
    <property type="entry name" value="NAD(P)-bd_dom_sf"/>
</dbReference>
<keyword evidence="4" id="KW-1185">Reference proteome</keyword>
<proteinExistence type="predicted"/>
<dbReference type="PANTHER" id="PTHR43377:SF1">
    <property type="entry name" value="BILIVERDIN REDUCTASE A"/>
    <property type="match status" value="1"/>
</dbReference>
<dbReference type="InterPro" id="IPR055170">
    <property type="entry name" value="GFO_IDH_MocA-like_dom"/>
</dbReference>
<dbReference type="Pfam" id="PF01408">
    <property type="entry name" value="GFO_IDH_MocA"/>
    <property type="match status" value="1"/>
</dbReference>
<dbReference type="Pfam" id="PF22725">
    <property type="entry name" value="GFO_IDH_MocA_C3"/>
    <property type="match status" value="1"/>
</dbReference>
<protein>
    <submittedName>
        <fullName evidence="3">1,5-anhydro-D-fructose reductase (1,5-anhydro-D-mannitol-forming)</fullName>
    </submittedName>
</protein>
<reference evidence="3" key="1">
    <citation type="submission" date="2017-12" db="EMBL/GenBank/DDBJ databases">
        <title>Sequencing the genomes of 1000 Actinobacteria strains.</title>
        <authorList>
            <person name="Klenk H.-P."/>
        </authorList>
    </citation>
    <scope>NUCLEOTIDE SEQUENCE [LARGE SCALE GENOMIC DNA]</scope>
    <source>
        <strain evidence="3">DSM 44228</strain>
    </source>
</reference>
<dbReference type="InterPro" id="IPR051450">
    <property type="entry name" value="Gfo/Idh/MocA_Oxidoreductases"/>
</dbReference>
<dbReference type="AlphaFoldDB" id="A0A2N3Y6L3"/>
<dbReference type="Gene3D" id="3.30.360.10">
    <property type="entry name" value="Dihydrodipicolinate Reductase, domain 2"/>
    <property type="match status" value="1"/>
</dbReference>
<feature type="domain" description="Gfo/Idh/MocA-like oxidoreductase N-terminal" evidence="1">
    <location>
        <begin position="6"/>
        <end position="125"/>
    </location>
</feature>
<name>A0A2N3Y6L3_SACSN</name>